<dbReference type="InterPro" id="IPR020624">
    <property type="entry name" value="Schiff_base-form_aldolases_CS"/>
</dbReference>
<evidence type="ECO:0000313" key="6">
    <source>
        <dbReference type="EMBL" id="ABV16182.1"/>
    </source>
</evidence>
<dbReference type="GO" id="GO:0005829">
    <property type="term" value="C:cytosol"/>
    <property type="evidence" value="ECO:0007669"/>
    <property type="project" value="TreeGrafter"/>
</dbReference>
<dbReference type="PROSITE" id="PS00666">
    <property type="entry name" value="DHDPS_2"/>
    <property type="match status" value="1"/>
</dbReference>
<evidence type="ECO:0000256" key="1">
    <source>
        <dbReference type="ARBA" id="ARBA00023239"/>
    </source>
</evidence>
<dbReference type="GO" id="GO:0016829">
    <property type="term" value="F:lyase activity"/>
    <property type="evidence" value="ECO:0007669"/>
    <property type="project" value="UniProtKB-KW"/>
</dbReference>
<gene>
    <name evidence="6" type="ordered locus">CKO_05139</name>
</gene>
<feature type="active site" description="Proton donor/acceptor" evidence="4">
    <location>
        <position position="160"/>
    </location>
</feature>
<evidence type="ECO:0000256" key="5">
    <source>
        <dbReference type="PIRSR" id="PIRSR001365-2"/>
    </source>
</evidence>
<evidence type="ECO:0000256" key="3">
    <source>
        <dbReference type="PIRNR" id="PIRNR001365"/>
    </source>
</evidence>
<dbReference type="Gene3D" id="3.20.20.70">
    <property type="entry name" value="Aldolase class I"/>
    <property type="match status" value="1"/>
</dbReference>
<dbReference type="SUPFAM" id="SSF51569">
    <property type="entry name" value="Aldolase"/>
    <property type="match status" value="1"/>
</dbReference>
<keyword evidence="2" id="KW-0704">Schiff base</keyword>
<evidence type="ECO:0000256" key="4">
    <source>
        <dbReference type="PIRSR" id="PIRSR001365-1"/>
    </source>
</evidence>
<protein>
    <recommendedName>
        <fullName evidence="8">Dihydrodipicolinate synthase family protein</fullName>
    </recommendedName>
</protein>
<dbReference type="Pfam" id="PF00701">
    <property type="entry name" value="DHDPS"/>
    <property type="match status" value="1"/>
</dbReference>
<dbReference type="CDD" id="cd00408">
    <property type="entry name" value="DHDPS-like"/>
    <property type="match status" value="1"/>
</dbReference>
<dbReference type="STRING" id="290338.CKO_05139"/>
<dbReference type="PANTHER" id="PTHR12128">
    <property type="entry name" value="DIHYDRODIPICOLINATE SYNTHASE"/>
    <property type="match status" value="1"/>
</dbReference>
<reference evidence="6 7" key="1">
    <citation type="submission" date="2007-08" db="EMBL/GenBank/DDBJ databases">
        <authorList>
            <consortium name="The Citrobacter koseri Genome Sequencing Project"/>
            <person name="McClelland M."/>
            <person name="Sanderson E.K."/>
            <person name="Porwollik S."/>
            <person name="Spieth J."/>
            <person name="Clifton W.S."/>
            <person name="Latreille P."/>
            <person name="Courtney L."/>
            <person name="Wang C."/>
            <person name="Pepin K."/>
            <person name="Bhonagiri V."/>
            <person name="Nash W."/>
            <person name="Johnson M."/>
            <person name="Thiruvilangam P."/>
            <person name="Wilson R."/>
        </authorList>
    </citation>
    <scope>NUCLEOTIDE SEQUENCE [LARGE SCALE GENOMIC DNA]</scope>
    <source>
        <strain evidence="7">ATCC BAA-895 / CDC 4225-83 / SGSC4696</strain>
    </source>
</reference>
<comment type="similarity">
    <text evidence="3">Belongs to the DapA family.</text>
</comment>
<organism evidence="6 7">
    <name type="scientific">Citrobacter koseri (strain ATCC BAA-895 / CDC 4225-83 / SGSC4696)</name>
    <dbReference type="NCBI Taxonomy" id="290338"/>
    <lineage>
        <taxon>Bacteria</taxon>
        <taxon>Pseudomonadati</taxon>
        <taxon>Pseudomonadota</taxon>
        <taxon>Gammaproteobacteria</taxon>
        <taxon>Enterobacterales</taxon>
        <taxon>Enterobacteriaceae</taxon>
        <taxon>Citrobacter</taxon>
    </lineage>
</organism>
<keyword evidence="1 3" id="KW-0456">Lyase</keyword>
<accession>A8ARR9</accession>
<dbReference type="PRINTS" id="PR00146">
    <property type="entry name" value="DHPICSNTHASE"/>
</dbReference>
<dbReference type="KEGG" id="cko:CKO_05139"/>
<dbReference type="Proteomes" id="UP000008148">
    <property type="component" value="Chromosome"/>
</dbReference>
<dbReference type="PIRSF" id="PIRSF001365">
    <property type="entry name" value="DHDPS"/>
    <property type="match status" value="1"/>
</dbReference>
<sequence length="323" mass="35589">MIWIFAVLISIYRTLVPYTEQEVAMSNVFKGIFPPVPTIVDNHGELDRAGMATMIDHVINNRADGMLILGSGGEFSHFSTEQRKQIAEFSLQYVAGRVPVLIGIACASTAETIQLGEHAQNAGATGVLVVNPYYAKLSDDARFTHYKRIAEALSIPVFLYNFPELTGQDIGLDVITRLAREVPNIVGIKDTIDNISHTREIINRVHPFRPEFIVFSGYDEYLLDTLLLGGHGGIPATFNFAPHITRGIYQAFIREDLTTAKALQQQLATLSPLYALEQPFFGVIKTAIKLTGVDISTAVVPPALPLNEEKTALVRNILARITL</sequence>
<evidence type="ECO:0000313" key="7">
    <source>
        <dbReference type="Proteomes" id="UP000008148"/>
    </source>
</evidence>
<keyword evidence="7" id="KW-1185">Reference proteome</keyword>
<evidence type="ECO:0000256" key="2">
    <source>
        <dbReference type="ARBA" id="ARBA00023270"/>
    </source>
</evidence>
<dbReference type="AlphaFoldDB" id="A8ARR9"/>
<dbReference type="SMART" id="SM01130">
    <property type="entry name" value="DHDPS"/>
    <property type="match status" value="1"/>
</dbReference>
<dbReference type="InterPro" id="IPR002220">
    <property type="entry name" value="DapA-like"/>
</dbReference>
<dbReference type="InterPro" id="IPR013785">
    <property type="entry name" value="Aldolase_TIM"/>
</dbReference>
<dbReference type="InterPro" id="IPR020625">
    <property type="entry name" value="Schiff_base-form_aldolases_AS"/>
</dbReference>
<name>A8ARR9_CITK8</name>
<feature type="active site" description="Schiff-base intermediate with substrate" evidence="4">
    <location>
        <position position="189"/>
    </location>
</feature>
<feature type="binding site" evidence="5">
    <location>
        <position position="234"/>
    </location>
    <ligand>
        <name>pyruvate</name>
        <dbReference type="ChEBI" id="CHEBI:15361"/>
    </ligand>
</feature>
<dbReference type="EMBL" id="CP000822">
    <property type="protein sequence ID" value="ABV16182.1"/>
    <property type="molecule type" value="Genomic_DNA"/>
</dbReference>
<proteinExistence type="inferred from homology"/>
<evidence type="ECO:0008006" key="8">
    <source>
        <dbReference type="Google" id="ProtNLM"/>
    </source>
</evidence>
<dbReference type="PANTHER" id="PTHR12128:SF28">
    <property type="entry name" value="2-DEHYDRO-3-DEOXY-D-GLUCONATE ALDOLASE YAGE-RELATED"/>
    <property type="match status" value="1"/>
</dbReference>
<dbReference type="HOGENOM" id="CLU_049343_5_1_6"/>
<dbReference type="PROSITE" id="PS00665">
    <property type="entry name" value="DHDPS_1"/>
    <property type="match status" value="1"/>
</dbReference>